<dbReference type="InterPro" id="IPR024403">
    <property type="entry name" value="DHOase_cat"/>
</dbReference>
<dbReference type="AlphaFoldDB" id="A0A558HS82"/>
<dbReference type="InterPro" id="IPR032466">
    <property type="entry name" value="Metal_Hydrolase"/>
</dbReference>
<dbReference type="OrthoDB" id="5687299at2"/>
<dbReference type="CDD" id="cd01317">
    <property type="entry name" value="DHOase_IIa"/>
    <property type="match status" value="1"/>
</dbReference>
<dbReference type="Gene3D" id="2.30.40.10">
    <property type="entry name" value="Urease, subunit C, domain 1"/>
    <property type="match status" value="1"/>
</dbReference>
<evidence type="ECO:0000259" key="2">
    <source>
        <dbReference type="Pfam" id="PF12890"/>
    </source>
</evidence>
<evidence type="ECO:0000313" key="4">
    <source>
        <dbReference type="Proteomes" id="UP000319941"/>
    </source>
</evidence>
<dbReference type="GO" id="GO:0006221">
    <property type="term" value="P:pyrimidine nucleotide biosynthetic process"/>
    <property type="evidence" value="ECO:0007669"/>
    <property type="project" value="UniProtKB-KW"/>
</dbReference>
<dbReference type="GO" id="GO:0004038">
    <property type="term" value="F:allantoinase activity"/>
    <property type="evidence" value="ECO:0007669"/>
    <property type="project" value="TreeGrafter"/>
</dbReference>
<dbReference type="InterPro" id="IPR050138">
    <property type="entry name" value="DHOase/Allantoinase_Hydrolase"/>
</dbReference>
<reference evidence="3 4" key="1">
    <citation type="submission" date="2019-07" db="EMBL/GenBank/DDBJ databases">
        <title>Diversity of Bacteria from Kongsfjorden, Arctic.</title>
        <authorList>
            <person name="Yu Y."/>
        </authorList>
    </citation>
    <scope>NUCLEOTIDE SEQUENCE [LARGE SCALE GENOMIC DNA]</scope>
    <source>
        <strain evidence="3 4">SM1923</strain>
    </source>
</reference>
<dbReference type="Gene3D" id="3.20.20.140">
    <property type="entry name" value="Metal-dependent hydrolases"/>
    <property type="match status" value="1"/>
</dbReference>
<dbReference type="GO" id="GO:0005737">
    <property type="term" value="C:cytoplasm"/>
    <property type="evidence" value="ECO:0007669"/>
    <property type="project" value="TreeGrafter"/>
</dbReference>
<dbReference type="STRING" id="553385.GCA_000591415_01313"/>
<dbReference type="SUPFAM" id="SSF51556">
    <property type="entry name" value="Metallo-dependent hydrolases"/>
    <property type="match status" value="1"/>
</dbReference>
<dbReference type="RefSeq" id="WP_024951525.1">
    <property type="nucleotide sequence ID" value="NZ_CAWOWR010000087.1"/>
</dbReference>
<comment type="caution">
    <text evidence="3">The sequence shown here is derived from an EMBL/GenBank/DDBJ whole genome shotgun (WGS) entry which is preliminary data.</text>
</comment>
<name>A0A558HS82_9GAMM</name>
<dbReference type="NCBIfam" id="TIGR00857">
    <property type="entry name" value="pyrC_multi"/>
    <property type="match status" value="1"/>
</dbReference>
<dbReference type="PANTHER" id="PTHR43668">
    <property type="entry name" value="ALLANTOINASE"/>
    <property type="match status" value="1"/>
</dbReference>
<dbReference type="InterPro" id="IPR011059">
    <property type="entry name" value="Metal-dep_hydrolase_composite"/>
</dbReference>
<dbReference type="Pfam" id="PF12890">
    <property type="entry name" value="DHOase"/>
    <property type="match status" value="1"/>
</dbReference>
<dbReference type="GO" id="GO:0006145">
    <property type="term" value="P:purine nucleobase catabolic process"/>
    <property type="evidence" value="ECO:0007669"/>
    <property type="project" value="TreeGrafter"/>
</dbReference>
<keyword evidence="1" id="KW-0665">Pyrimidine biosynthesis</keyword>
<dbReference type="SUPFAM" id="SSF51338">
    <property type="entry name" value="Composite domain of metallo-dependent hydrolases"/>
    <property type="match status" value="1"/>
</dbReference>
<gene>
    <name evidence="3" type="ORF">FQP86_05560</name>
</gene>
<accession>A0A558HS82</accession>
<proteinExistence type="predicted"/>
<dbReference type="GO" id="GO:0046872">
    <property type="term" value="F:metal ion binding"/>
    <property type="evidence" value="ECO:0007669"/>
    <property type="project" value="InterPro"/>
</dbReference>
<dbReference type="EMBL" id="VNFH01000003">
    <property type="protein sequence ID" value="TVU71992.1"/>
    <property type="molecule type" value="Genomic_DNA"/>
</dbReference>
<dbReference type="GO" id="GO:0004151">
    <property type="term" value="F:dihydroorotase activity"/>
    <property type="evidence" value="ECO:0007669"/>
    <property type="project" value="InterPro"/>
</dbReference>
<sequence>MKHSLINARVIDPASGLDGQHDLHLEGGRLVAIGAAPLGFVAEQQQDLTGKWITPAFVDLGAHLRDPGPRYKGSLVSESAAALAGGYATILPRPDTSPVLDSASHVRTLLDRARDVAGVRLAPLGALTQGLEGDLLANMAALKSAGCVALTNLRKPVRDLGVLRRCLEYAHTFDITVVFQAQEATLAGHGCAHEGAIASRLGLAGIPESAETIALTQWLLLIEQTGVRAHVSLLSSARAVALVRDAKARGLDITADVSMAQLHWTDEQLEGFNANFHLEPPLRSSEDRDALRAGVADGTIDAIVSDHLPHEAAAKCAPFAVSEPGMTSLETMLPLGLVLVTAGLISISRLIEALTFSARRFGLEGGRLKEGECCDLAIIDPQCYWTVDSNTLMSAGHNTPLLGMTLSGRVQQVLLGNVSYA</sequence>
<protein>
    <submittedName>
        <fullName evidence="3">Dihydroorotase</fullName>
    </submittedName>
</protein>
<dbReference type="Proteomes" id="UP000319941">
    <property type="component" value="Unassembled WGS sequence"/>
</dbReference>
<keyword evidence="4" id="KW-1185">Reference proteome</keyword>
<dbReference type="PANTHER" id="PTHR43668:SF2">
    <property type="entry name" value="ALLANTOINASE"/>
    <property type="match status" value="1"/>
</dbReference>
<evidence type="ECO:0000256" key="1">
    <source>
        <dbReference type="ARBA" id="ARBA00022975"/>
    </source>
</evidence>
<organism evidence="3 4">
    <name type="scientific">Cobetia crustatorum</name>
    <dbReference type="NCBI Taxonomy" id="553385"/>
    <lineage>
        <taxon>Bacteria</taxon>
        <taxon>Pseudomonadati</taxon>
        <taxon>Pseudomonadota</taxon>
        <taxon>Gammaproteobacteria</taxon>
        <taxon>Oceanospirillales</taxon>
        <taxon>Halomonadaceae</taxon>
        <taxon>Cobetia</taxon>
    </lineage>
</organism>
<feature type="domain" description="Dihydroorotase catalytic" evidence="2">
    <location>
        <begin position="50"/>
        <end position="236"/>
    </location>
</feature>
<evidence type="ECO:0000313" key="3">
    <source>
        <dbReference type="EMBL" id="TVU71992.1"/>
    </source>
</evidence>
<dbReference type="InterPro" id="IPR004722">
    <property type="entry name" value="DHOase"/>
</dbReference>